<name>A0ABS1UEU8_9PROT</name>
<dbReference type="EMBL" id="JAETWB010000036">
    <property type="protein sequence ID" value="MBL6081791.1"/>
    <property type="molecule type" value="Genomic_DNA"/>
</dbReference>
<keyword evidence="1" id="KW-0472">Membrane</keyword>
<evidence type="ECO:0000313" key="3">
    <source>
        <dbReference type="Proteomes" id="UP000660885"/>
    </source>
</evidence>
<feature type="transmembrane region" description="Helical" evidence="1">
    <location>
        <begin position="64"/>
        <end position="87"/>
    </location>
</feature>
<protein>
    <submittedName>
        <fullName evidence="2">Uncharacterized protein</fullName>
    </submittedName>
</protein>
<proteinExistence type="predicted"/>
<reference evidence="2 3" key="1">
    <citation type="submission" date="2021-01" db="EMBL/GenBank/DDBJ databases">
        <title>Belnapia mucosa sp. nov. and Belnapia arida sp. nov., isolated from the Tabernas Desert (Almeria, Spain).</title>
        <authorList>
            <person name="Molina-Menor E."/>
            <person name="Vidal-Verdu A."/>
            <person name="Calonge A."/>
            <person name="Satari L."/>
            <person name="Pereto J."/>
            <person name="Porcar M."/>
        </authorList>
    </citation>
    <scope>NUCLEOTIDE SEQUENCE [LARGE SCALE GENOMIC DNA]</scope>
    <source>
        <strain evidence="2 3">T18</strain>
    </source>
</reference>
<keyword evidence="1" id="KW-0812">Transmembrane</keyword>
<sequence>MSPKLSAMQGNTEHDAYAALTTVKFDETNLKDRGEPVWIAEQTTAPAQSFDSTVVESNAKNNGVISFFNFHTVLGFLLIILSTYLIIAK</sequence>
<comment type="caution">
    <text evidence="2">The sequence shown here is derived from an EMBL/GenBank/DDBJ whole genome shotgun (WGS) entry which is preliminary data.</text>
</comment>
<dbReference type="RefSeq" id="WP_202835005.1">
    <property type="nucleotide sequence ID" value="NZ_JAETWB010000036.1"/>
</dbReference>
<gene>
    <name evidence="2" type="ORF">JMJ56_27795</name>
</gene>
<keyword evidence="3" id="KW-1185">Reference proteome</keyword>
<evidence type="ECO:0000313" key="2">
    <source>
        <dbReference type="EMBL" id="MBL6081791.1"/>
    </source>
</evidence>
<keyword evidence="1" id="KW-1133">Transmembrane helix</keyword>
<evidence type="ECO:0000256" key="1">
    <source>
        <dbReference type="SAM" id="Phobius"/>
    </source>
</evidence>
<organism evidence="2 3">
    <name type="scientific">Belnapia arida</name>
    <dbReference type="NCBI Taxonomy" id="2804533"/>
    <lineage>
        <taxon>Bacteria</taxon>
        <taxon>Pseudomonadati</taxon>
        <taxon>Pseudomonadota</taxon>
        <taxon>Alphaproteobacteria</taxon>
        <taxon>Acetobacterales</taxon>
        <taxon>Roseomonadaceae</taxon>
        <taxon>Belnapia</taxon>
    </lineage>
</organism>
<accession>A0ABS1UEU8</accession>
<dbReference type="Proteomes" id="UP000660885">
    <property type="component" value="Unassembled WGS sequence"/>
</dbReference>